<sequence length="256" mass="27939">MLALLLGVLAAMIGGAGVMSRHEPQDRPKSQYEMPQTLLGGGGAYVQSVQLEPFSELKYKHIVRQAFDYSCGSAALVTILNYHLGVMVNEQQAMEGMLEKGEKDKIIERRGFSLLDMKRYVGSLGMSGAGFKAEIKDLKTLEEPAIVPIDYAGSKHFVVLRGIRDGVVYIADPSAGNIVFSVEEFARWWDKNTLFIISPAKGQAPVNQLALNDQELGVVDMDRVTGKGRLAPLSNAAQLLMRAVNSGAAGTWMRHN</sequence>
<dbReference type="EMBL" id="WNKY01000009">
    <property type="protein sequence ID" value="MTV38088.1"/>
    <property type="molecule type" value="Genomic_DNA"/>
</dbReference>
<dbReference type="PROSITE" id="PS50990">
    <property type="entry name" value="PEPTIDASE_C39"/>
    <property type="match status" value="1"/>
</dbReference>
<dbReference type="OrthoDB" id="13401at2"/>
<evidence type="ECO:0000313" key="3">
    <source>
        <dbReference type="Proteomes" id="UP000475582"/>
    </source>
</evidence>
<dbReference type="AlphaFoldDB" id="A0A6L6PGA0"/>
<reference evidence="2 3" key="1">
    <citation type="submission" date="2019-11" db="EMBL/GenBank/DDBJ databases">
        <title>Type strains purchased from KCTC, JCM and DSMZ.</title>
        <authorList>
            <person name="Lu H."/>
        </authorList>
    </citation>
    <scope>NUCLEOTIDE SEQUENCE [LARGE SCALE GENOMIC DNA]</scope>
    <source>
        <strain evidence="2 3">KCTC 22382</strain>
    </source>
</reference>
<keyword evidence="3" id="KW-1185">Reference proteome</keyword>
<dbReference type="GO" id="GO:0016020">
    <property type="term" value="C:membrane"/>
    <property type="evidence" value="ECO:0007669"/>
    <property type="project" value="InterPro"/>
</dbReference>
<protein>
    <submittedName>
        <fullName evidence="2">Peptidase C39 family protein</fullName>
    </submittedName>
</protein>
<evidence type="ECO:0000259" key="1">
    <source>
        <dbReference type="PROSITE" id="PS50990"/>
    </source>
</evidence>
<feature type="domain" description="Peptidase C39" evidence="1">
    <location>
        <begin position="65"/>
        <end position="196"/>
    </location>
</feature>
<dbReference type="GO" id="GO:0006508">
    <property type="term" value="P:proteolysis"/>
    <property type="evidence" value="ECO:0007669"/>
    <property type="project" value="InterPro"/>
</dbReference>
<dbReference type="InterPro" id="IPR005074">
    <property type="entry name" value="Peptidase_C39"/>
</dbReference>
<organism evidence="2 3">
    <name type="scientific">Duganella radicis</name>
    <dbReference type="NCBI Taxonomy" id="551988"/>
    <lineage>
        <taxon>Bacteria</taxon>
        <taxon>Pseudomonadati</taxon>
        <taxon>Pseudomonadota</taxon>
        <taxon>Betaproteobacteria</taxon>
        <taxon>Burkholderiales</taxon>
        <taxon>Oxalobacteraceae</taxon>
        <taxon>Telluria group</taxon>
        <taxon>Duganella</taxon>
    </lineage>
</organism>
<evidence type="ECO:0000313" key="2">
    <source>
        <dbReference type="EMBL" id="MTV38088.1"/>
    </source>
</evidence>
<dbReference type="GO" id="GO:0005524">
    <property type="term" value="F:ATP binding"/>
    <property type="evidence" value="ECO:0007669"/>
    <property type="project" value="InterPro"/>
</dbReference>
<gene>
    <name evidence="2" type="ORF">GM676_10935</name>
</gene>
<dbReference type="Proteomes" id="UP000475582">
    <property type="component" value="Unassembled WGS sequence"/>
</dbReference>
<dbReference type="Pfam" id="PF03412">
    <property type="entry name" value="Peptidase_C39"/>
    <property type="match status" value="1"/>
</dbReference>
<accession>A0A6L6PGA0</accession>
<comment type="caution">
    <text evidence="2">The sequence shown here is derived from an EMBL/GenBank/DDBJ whole genome shotgun (WGS) entry which is preliminary data.</text>
</comment>
<proteinExistence type="predicted"/>
<dbReference type="CDD" id="cd02423">
    <property type="entry name" value="Peptidase_C39G"/>
    <property type="match status" value="1"/>
</dbReference>
<name>A0A6L6PGA0_9BURK</name>
<dbReference type="GO" id="GO:0008233">
    <property type="term" value="F:peptidase activity"/>
    <property type="evidence" value="ECO:0007669"/>
    <property type="project" value="InterPro"/>
</dbReference>
<dbReference type="Gene3D" id="3.90.70.10">
    <property type="entry name" value="Cysteine proteinases"/>
    <property type="match status" value="1"/>
</dbReference>
<dbReference type="RefSeq" id="WP_155463590.1">
    <property type="nucleotide sequence ID" value="NZ_WNKY01000009.1"/>
</dbReference>